<evidence type="ECO:0000256" key="4">
    <source>
        <dbReference type="SAM" id="MobiDB-lite"/>
    </source>
</evidence>
<feature type="region of interest" description="Disordered" evidence="4">
    <location>
        <begin position="371"/>
        <end position="394"/>
    </location>
</feature>
<dbReference type="InterPro" id="IPR039727">
    <property type="entry name" value="SE/Ars2"/>
</dbReference>
<proteinExistence type="inferred from homology"/>
<dbReference type="InterPro" id="IPR007042">
    <property type="entry name" value="SERRATE/Ars2_C"/>
</dbReference>
<dbReference type="AlphaFoldDB" id="E1ZBV4"/>
<evidence type="ECO:0000256" key="1">
    <source>
        <dbReference type="ARBA" id="ARBA00004123"/>
    </source>
</evidence>
<evidence type="ECO:0000313" key="7">
    <source>
        <dbReference type="Proteomes" id="UP000008141"/>
    </source>
</evidence>
<protein>
    <recommendedName>
        <fullName evidence="5">SERRATE/Ars2 C-terminal domain-containing protein</fullName>
    </recommendedName>
</protein>
<name>E1ZBV4_CHLVA</name>
<evidence type="ECO:0000313" key="6">
    <source>
        <dbReference type="EMBL" id="EFN56708.1"/>
    </source>
</evidence>
<comment type="similarity">
    <text evidence="2">Belongs to the ARS2 family.</text>
</comment>
<dbReference type="GeneID" id="17356303"/>
<dbReference type="eggNOG" id="KOG2295">
    <property type="taxonomic scope" value="Eukaryota"/>
</dbReference>
<dbReference type="SMR" id="E1ZBV4"/>
<dbReference type="RefSeq" id="XP_005848810.1">
    <property type="nucleotide sequence ID" value="XM_005848748.1"/>
</dbReference>
<keyword evidence="7" id="KW-1185">Reference proteome</keyword>
<feature type="region of interest" description="Disordered" evidence="4">
    <location>
        <begin position="271"/>
        <end position="305"/>
    </location>
</feature>
<dbReference type="Pfam" id="PF04959">
    <property type="entry name" value="ARS2"/>
    <property type="match status" value="1"/>
</dbReference>
<organism evidence="7">
    <name type="scientific">Chlorella variabilis</name>
    <name type="common">Green alga</name>
    <dbReference type="NCBI Taxonomy" id="554065"/>
    <lineage>
        <taxon>Eukaryota</taxon>
        <taxon>Viridiplantae</taxon>
        <taxon>Chlorophyta</taxon>
        <taxon>core chlorophytes</taxon>
        <taxon>Trebouxiophyceae</taxon>
        <taxon>Chlorellales</taxon>
        <taxon>Chlorellaceae</taxon>
        <taxon>Chlorella clade</taxon>
        <taxon>Chlorella</taxon>
    </lineage>
</organism>
<evidence type="ECO:0000256" key="3">
    <source>
        <dbReference type="ARBA" id="ARBA00023242"/>
    </source>
</evidence>
<evidence type="ECO:0000259" key="5">
    <source>
        <dbReference type="Pfam" id="PF04959"/>
    </source>
</evidence>
<accession>E1ZBV4</accession>
<feature type="compositionally biased region" description="Low complexity" evidence="4">
    <location>
        <begin position="211"/>
        <end position="220"/>
    </location>
</feature>
<feature type="region of interest" description="Disordered" evidence="4">
    <location>
        <begin position="117"/>
        <end position="160"/>
    </location>
</feature>
<dbReference type="Proteomes" id="UP000008141">
    <property type="component" value="Unassembled WGS sequence"/>
</dbReference>
<dbReference type="PANTHER" id="PTHR13165:SF0">
    <property type="entry name" value="SERRATE RNA EFFECTOR MOLECULE HOMOLOG"/>
    <property type="match status" value="1"/>
</dbReference>
<evidence type="ECO:0000256" key="2">
    <source>
        <dbReference type="ARBA" id="ARBA00005407"/>
    </source>
</evidence>
<dbReference type="KEGG" id="cvr:CHLNCDRAFT_51470"/>
<comment type="subcellular location">
    <subcellularLocation>
        <location evidence="1">Nucleus</location>
    </subcellularLocation>
</comment>
<feature type="domain" description="SERRATE/Ars2 C-terminal" evidence="5">
    <location>
        <begin position="387"/>
        <end position="581"/>
    </location>
</feature>
<dbReference type="PANTHER" id="PTHR13165">
    <property type="entry name" value="ARSENITE-RESISTANCE PROTEIN 2"/>
    <property type="match status" value="1"/>
</dbReference>
<dbReference type="GO" id="GO:0016604">
    <property type="term" value="C:nuclear body"/>
    <property type="evidence" value="ECO:0007669"/>
    <property type="project" value="TreeGrafter"/>
</dbReference>
<feature type="region of interest" description="Disordered" evidence="4">
    <location>
        <begin position="192"/>
        <end position="224"/>
    </location>
</feature>
<dbReference type="GO" id="GO:0031053">
    <property type="term" value="P:primary miRNA processing"/>
    <property type="evidence" value="ECO:0007669"/>
    <property type="project" value="TreeGrafter"/>
</dbReference>
<feature type="compositionally biased region" description="Low complexity" evidence="4">
    <location>
        <begin position="371"/>
        <end position="380"/>
    </location>
</feature>
<dbReference type="InParanoid" id="E1ZBV4"/>
<feature type="compositionally biased region" description="Low complexity" evidence="4">
    <location>
        <begin position="136"/>
        <end position="147"/>
    </location>
</feature>
<dbReference type="EMBL" id="GL433841">
    <property type="protein sequence ID" value="EFN56708.1"/>
    <property type="molecule type" value="Genomic_DNA"/>
</dbReference>
<dbReference type="OMA" id="PSNNEGP"/>
<keyword evidence="3" id="KW-0539">Nucleus</keyword>
<reference evidence="6 7" key="1">
    <citation type="journal article" date="2010" name="Plant Cell">
        <title>The Chlorella variabilis NC64A genome reveals adaptation to photosymbiosis, coevolution with viruses, and cryptic sex.</title>
        <authorList>
            <person name="Blanc G."/>
            <person name="Duncan G."/>
            <person name="Agarkova I."/>
            <person name="Borodovsky M."/>
            <person name="Gurnon J."/>
            <person name="Kuo A."/>
            <person name="Lindquist E."/>
            <person name="Lucas S."/>
            <person name="Pangilinan J."/>
            <person name="Polle J."/>
            <person name="Salamov A."/>
            <person name="Terry A."/>
            <person name="Yamada T."/>
            <person name="Dunigan D.D."/>
            <person name="Grigoriev I.V."/>
            <person name="Claverie J.M."/>
            <person name="Van Etten J.L."/>
        </authorList>
    </citation>
    <scope>NUCLEOTIDE SEQUENCE [LARGE SCALE GENOMIC DNA]</scope>
    <source>
        <strain evidence="6 7">NC64A</strain>
    </source>
</reference>
<gene>
    <name evidence="6" type="ORF">CHLNCDRAFT_51470</name>
</gene>
<dbReference type="OrthoDB" id="515580at2759"/>
<dbReference type="STRING" id="554065.E1ZBV4"/>
<sequence>MCLAAAAAALSSPRAGSLSLPARRLCHLPAACLGCRGPLTFVEFVRDLPPHVGPDQANDEYRRYMADWWGDAIKAEFEQRKGDPILRRQFDPREIRRVVERRDQLAAAAASGFAEELEAGGGGGASVEEEGGPGPEGFSDAAAADSGGARGGEEAPPPALAPALCWQPAQLAADLALAKQLARAADKEKGVAGNPLLPAAAGGGGGEAQEGEAAAAAEGGADMDAELSPEETAAKLDQLLRYLWRVHGIDFYGGREYSNPAEPGRAAARRTLRGPKPSDADLAAAAEAEAEAEAEKAAAEKAAQAGEAAAGDGEAGAAAGAAAGGNAAAGEASAPAEAAGGAAEAEAGAASPAAAAPAAAASPTAAAAAGKQVAAAQQQQQGGGGGSSEEGREYERRVTGFWRFRLDKGDPLLLPLQRQRVEEEVERFVQAQIIKIDDQKWGNKLSQKLFMGREFVVKHIRNKHGHVVEAERERIQEEVYWENFRAYKQEEQRRQEEEQERVMASMGGGGGGGRGRGRGRGIGPLEPAALPLNPGMMMAPIIMPAAGGMAPMILPMDVVMGMGMGGGVGGARGGRGRGGRGGMAGRGPKAGYFDLDAPQNNRAVLDYGDL</sequence>